<dbReference type="RefSeq" id="XP_054825863.1">
    <property type="nucleotide sequence ID" value="XM_054969888.1"/>
</dbReference>
<dbReference type="Proteomes" id="UP001190640">
    <property type="component" value="Chromosome 2"/>
</dbReference>
<organism evidence="6 7">
    <name type="scientific">Eublepharis macularius</name>
    <name type="common">Leopard gecko</name>
    <name type="synonym">Cyrtodactylus macularius</name>
    <dbReference type="NCBI Taxonomy" id="481883"/>
    <lineage>
        <taxon>Eukaryota</taxon>
        <taxon>Metazoa</taxon>
        <taxon>Chordata</taxon>
        <taxon>Craniata</taxon>
        <taxon>Vertebrata</taxon>
        <taxon>Euteleostomi</taxon>
        <taxon>Lepidosauria</taxon>
        <taxon>Squamata</taxon>
        <taxon>Bifurcata</taxon>
        <taxon>Gekkota</taxon>
        <taxon>Eublepharidae</taxon>
        <taxon>Eublepharinae</taxon>
        <taxon>Eublepharis</taxon>
    </lineage>
</organism>
<dbReference type="AlphaFoldDB" id="A0AA97IUK2"/>
<evidence type="ECO:0000256" key="4">
    <source>
        <dbReference type="SAM" id="MobiDB-lite"/>
    </source>
</evidence>
<dbReference type="PANTHER" id="PTHR17614:SF13">
    <property type="entry name" value="ZINC FINGER PROTEIN 804A"/>
    <property type="match status" value="1"/>
</dbReference>
<accession>A0AA97IUK2</accession>
<reference evidence="7" key="1">
    <citation type="submission" date="2025-08" db="UniProtKB">
        <authorList>
            <consortium name="RefSeq"/>
        </authorList>
    </citation>
    <scope>IDENTIFICATION</scope>
    <source>
        <tissue evidence="7">Blood</tissue>
    </source>
</reference>
<feature type="region of interest" description="Disordered" evidence="4">
    <location>
        <begin position="656"/>
        <end position="685"/>
    </location>
</feature>
<dbReference type="SUPFAM" id="SSF57667">
    <property type="entry name" value="beta-beta-alpha zinc fingers"/>
    <property type="match status" value="1"/>
</dbReference>
<name>A0AA97IUK2_EUBMA</name>
<feature type="compositionally biased region" description="Polar residues" evidence="4">
    <location>
        <begin position="478"/>
        <end position="495"/>
    </location>
</feature>
<evidence type="ECO:0000313" key="6">
    <source>
        <dbReference type="Proteomes" id="UP001190640"/>
    </source>
</evidence>
<evidence type="ECO:0000313" key="7">
    <source>
        <dbReference type="RefSeq" id="XP_054825863.1"/>
    </source>
</evidence>
<dbReference type="GO" id="GO:0008270">
    <property type="term" value="F:zinc ion binding"/>
    <property type="evidence" value="ECO:0007669"/>
    <property type="project" value="UniProtKB-KW"/>
</dbReference>
<feature type="compositionally biased region" description="Basic and acidic residues" evidence="4">
    <location>
        <begin position="279"/>
        <end position="299"/>
    </location>
</feature>
<dbReference type="CTD" id="91752"/>
<dbReference type="GeneID" id="129323356"/>
<feature type="region of interest" description="Disordered" evidence="4">
    <location>
        <begin position="471"/>
        <end position="495"/>
    </location>
</feature>
<evidence type="ECO:0000256" key="3">
    <source>
        <dbReference type="ARBA" id="ARBA00022833"/>
    </source>
</evidence>
<proteinExistence type="predicted"/>
<feature type="region of interest" description="Disordered" evidence="4">
    <location>
        <begin position="390"/>
        <end position="421"/>
    </location>
</feature>
<dbReference type="InterPro" id="IPR036236">
    <property type="entry name" value="Znf_C2H2_sf"/>
</dbReference>
<keyword evidence="6" id="KW-1185">Reference proteome</keyword>
<feature type="compositionally biased region" description="Polar residues" evidence="4">
    <location>
        <begin position="569"/>
        <end position="579"/>
    </location>
</feature>
<feature type="region of interest" description="Disordered" evidence="4">
    <location>
        <begin position="236"/>
        <end position="262"/>
    </location>
</feature>
<sequence length="1211" mass="135691">MECYYIVISSAHLSNGHFRNVKGVFRGPLSKDGTKTLDYAEKENTIAKALEDLKANFYCELCNKQYYKHQEFDNHINSYDHAHKQRLKELKQREFARNVASKSRKDERKQEKALQRLHKLAELRKEAACAPGSGPMFRSTTVTVRDHCNEILVNSSKKEQEFDFRLLHNSKAPGDFTSVAAFTPEAAKNRKQDDQMLGLHGQKVGFSFAFPKKASIKLESSAAAFYEYNDETSVEHGLSRRSRFDPGPLAPSTEEIVLGPEETPTSVAPLIEKHHDKAELTPAQDSKEPPLEENAKQEATEFSSPISHSKEPEHNNFESLCVKVDSITLPDETSRDALRNQAFLEESSSEEPAGNKGPGLPVNEGCFSQQEMQEENDENISSDLTTAEGGIEKSLSDGPIPADSEGETTTSPCKQDSHKRPCEPFVPVLNKHGSTILQWPSEMLSYTNTEPSISYSCNPLCFDFRSSRASESLERNKPQTNTLNSPHKTDSNQSLVFDSTHHNSHLIYTDCVTDINTHPWNHATSVSIDVSSAEGWSLEKRRDELVLDASCATEEKEKDHNFLEELQEGSPTDEQQSKNWIKRTHEKWFYKSRKRKRRRKLCHHHHWDTAKVGTGISSVHEKQNWADANKQQNLPNPMDQGMGETGLEDSVAELIEQSHESPGTENSEDGETISMSTQDHGNQSLYPAWNAKHNREICIHSKSTCRSSKPISHNRQSNKSGLDPGRHNSVYSRAFCSWSIKRSSSSPCHKHLGHYPEEKCTNQTQPIKRAYNSLTDELDFFHQKRRHQTYSCSSDESSNAQTCFSEETVRQTHNLTAPCKPKRKRRRKRTRTYHLVQKSPRKNISVDPPKGISVFNNIPKTSPQGSTEQVKFPLMTDYANGTEETIQPTESQPALPLEHFLPLKNIEGSDCSVSRSAPYPDESTDSTSPVAEQSVLATTKSSNALEEQEKHGNVNVPGSQAPKQVPNIERNLDQSLPKSYLCHYEVAEAVSPEKRNPSAREWLRPTPGIFNTPPPLPFKEAHTNSHAFLTAEQLFTPFALPEHARLLPPENHDKFKDLQCEAYQQLFQQNFFANKMKLSFPPAALQPPNAPLQPLQPLCSASVTTIHHTVLQQHAAAAAAAAAASTFKVLQPHQQFLSQVPTLSRTPLPHLPVGPRLCPAGPMAIIGPPQLPLIPASILHPNHLAFPPLPHTLFPSLLPPHPAVIPLQPLF</sequence>
<feature type="compositionally biased region" description="Polar residues" evidence="4">
    <location>
        <begin position="925"/>
        <end position="945"/>
    </location>
</feature>
<protein>
    <submittedName>
        <fullName evidence="7">Zinc finger protein 804A</fullName>
    </submittedName>
</protein>
<dbReference type="InterPro" id="IPR052445">
    <property type="entry name" value="ZnF-G_patch_domain"/>
</dbReference>
<feature type="compositionally biased region" description="Polar residues" evidence="4">
    <location>
        <begin position="673"/>
        <end position="685"/>
    </location>
</feature>
<feature type="domain" description="C2H2-type" evidence="5">
    <location>
        <begin position="59"/>
        <end position="81"/>
    </location>
</feature>
<dbReference type="PROSITE" id="PS00028">
    <property type="entry name" value="ZINC_FINGER_C2H2_1"/>
    <property type="match status" value="1"/>
</dbReference>
<gene>
    <name evidence="7" type="primary">ZNF804A</name>
</gene>
<feature type="region of interest" description="Disordered" evidence="4">
    <location>
        <begin position="279"/>
        <end position="314"/>
    </location>
</feature>
<evidence type="ECO:0000256" key="2">
    <source>
        <dbReference type="ARBA" id="ARBA00022771"/>
    </source>
</evidence>
<dbReference type="GO" id="GO:0005634">
    <property type="term" value="C:nucleus"/>
    <property type="evidence" value="ECO:0007669"/>
    <property type="project" value="TreeGrafter"/>
</dbReference>
<keyword evidence="1" id="KW-0479">Metal-binding</keyword>
<feature type="region of interest" description="Disordered" evidence="4">
    <location>
        <begin position="345"/>
        <end position="365"/>
    </location>
</feature>
<evidence type="ECO:0000259" key="5">
    <source>
        <dbReference type="PROSITE" id="PS00028"/>
    </source>
</evidence>
<keyword evidence="3" id="KW-0862">Zinc</keyword>
<dbReference type="KEGG" id="emc:129323356"/>
<evidence type="ECO:0000256" key="1">
    <source>
        <dbReference type="ARBA" id="ARBA00022723"/>
    </source>
</evidence>
<feature type="region of interest" description="Disordered" evidence="4">
    <location>
        <begin position="911"/>
        <end position="964"/>
    </location>
</feature>
<feature type="region of interest" description="Disordered" evidence="4">
    <location>
        <begin position="706"/>
        <end position="726"/>
    </location>
</feature>
<dbReference type="InterPro" id="IPR013087">
    <property type="entry name" value="Znf_C2H2_type"/>
</dbReference>
<feature type="compositionally biased region" description="Polar residues" evidence="4">
    <location>
        <begin position="706"/>
        <end position="720"/>
    </location>
</feature>
<feature type="region of interest" description="Disordered" evidence="4">
    <location>
        <begin position="557"/>
        <end position="579"/>
    </location>
</feature>
<dbReference type="PANTHER" id="PTHR17614">
    <property type="entry name" value="ZINC FINGER-CONTAINING"/>
    <property type="match status" value="1"/>
</dbReference>
<keyword evidence="2" id="KW-0863">Zinc-finger</keyword>